<reference evidence="2" key="1">
    <citation type="journal article" date="2019" name="Sci. Rep.">
        <title>Draft genome of Tanacetum cinerariifolium, the natural source of mosquito coil.</title>
        <authorList>
            <person name="Yamashiro T."/>
            <person name="Shiraishi A."/>
            <person name="Satake H."/>
            <person name="Nakayama K."/>
        </authorList>
    </citation>
    <scope>NUCLEOTIDE SEQUENCE</scope>
</reference>
<keyword evidence="1" id="KW-0732">Signal</keyword>
<proteinExistence type="predicted"/>
<feature type="signal peptide" evidence="1">
    <location>
        <begin position="1"/>
        <end position="23"/>
    </location>
</feature>
<accession>A0A699JII9</accession>
<feature type="non-terminal residue" evidence="2">
    <location>
        <position position="112"/>
    </location>
</feature>
<evidence type="ECO:0000256" key="1">
    <source>
        <dbReference type="SAM" id="SignalP"/>
    </source>
</evidence>
<sequence length="112" mass="11884">MNNNMYAATLFLAVITSTSLTLGFSSNNDGDEKVFMVVDSETTFHDSGMGIMSKANPVQIGKFILEDGTGLVAMVGLTENVRSIRIALMLANLAPYLANVAGPIDAAELPWA</sequence>
<dbReference type="AlphaFoldDB" id="A0A699JII9"/>
<feature type="chain" id="PRO_5025474321" evidence="1">
    <location>
        <begin position="24"/>
        <end position="112"/>
    </location>
</feature>
<protein>
    <submittedName>
        <fullName evidence="2">Tetratricopeptide-like helical domain-containing protein</fullName>
    </submittedName>
</protein>
<evidence type="ECO:0000313" key="2">
    <source>
        <dbReference type="EMBL" id="GFA39025.1"/>
    </source>
</evidence>
<gene>
    <name evidence="2" type="ORF">Tci_610997</name>
</gene>
<name>A0A699JII9_TANCI</name>
<organism evidence="2">
    <name type="scientific">Tanacetum cinerariifolium</name>
    <name type="common">Dalmatian daisy</name>
    <name type="synonym">Chrysanthemum cinerariifolium</name>
    <dbReference type="NCBI Taxonomy" id="118510"/>
    <lineage>
        <taxon>Eukaryota</taxon>
        <taxon>Viridiplantae</taxon>
        <taxon>Streptophyta</taxon>
        <taxon>Embryophyta</taxon>
        <taxon>Tracheophyta</taxon>
        <taxon>Spermatophyta</taxon>
        <taxon>Magnoliopsida</taxon>
        <taxon>eudicotyledons</taxon>
        <taxon>Gunneridae</taxon>
        <taxon>Pentapetalae</taxon>
        <taxon>asterids</taxon>
        <taxon>campanulids</taxon>
        <taxon>Asterales</taxon>
        <taxon>Asteraceae</taxon>
        <taxon>Asteroideae</taxon>
        <taxon>Anthemideae</taxon>
        <taxon>Anthemidinae</taxon>
        <taxon>Tanacetum</taxon>
    </lineage>
</organism>
<dbReference type="EMBL" id="BKCJ010415781">
    <property type="protein sequence ID" value="GFA39025.1"/>
    <property type="molecule type" value="Genomic_DNA"/>
</dbReference>
<comment type="caution">
    <text evidence="2">The sequence shown here is derived from an EMBL/GenBank/DDBJ whole genome shotgun (WGS) entry which is preliminary data.</text>
</comment>